<keyword evidence="4" id="KW-1185">Reference proteome</keyword>
<dbReference type="GO" id="GO:0006281">
    <property type="term" value="P:DNA repair"/>
    <property type="evidence" value="ECO:0007669"/>
    <property type="project" value="InterPro"/>
</dbReference>
<dbReference type="KEGG" id="svp:Pan189_07610"/>
<evidence type="ECO:0000313" key="4">
    <source>
        <dbReference type="Proteomes" id="UP000317318"/>
    </source>
</evidence>
<protein>
    <submittedName>
        <fullName evidence="3">DNA polymerase IV</fullName>
    </submittedName>
</protein>
<reference evidence="3 4" key="1">
    <citation type="submission" date="2019-02" db="EMBL/GenBank/DDBJ databases">
        <title>Deep-cultivation of Planctomycetes and their phenomic and genomic characterization uncovers novel biology.</title>
        <authorList>
            <person name="Wiegand S."/>
            <person name="Jogler M."/>
            <person name="Boedeker C."/>
            <person name="Pinto D."/>
            <person name="Vollmers J."/>
            <person name="Rivas-Marin E."/>
            <person name="Kohn T."/>
            <person name="Peeters S.H."/>
            <person name="Heuer A."/>
            <person name="Rast P."/>
            <person name="Oberbeckmann S."/>
            <person name="Bunk B."/>
            <person name="Jeske O."/>
            <person name="Meyerdierks A."/>
            <person name="Storesund J.E."/>
            <person name="Kallscheuer N."/>
            <person name="Luecker S."/>
            <person name="Lage O.M."/>
            <person name="Pohl T."/>
            <person name="Merkel B.J."/>
            <person name="Hornburger P."/>
            <person name="Mueller R.-W."/>
            <person name="Bruemmer F."/>
            <person name="Labrenz M."/>
            <person name="Spormann A.M."/>
            <person name="Op den Camp H."/>
            <person name="Overmann J."/>
            <person name="Amann R."/>
            <person name="Jetten M.S.M."/>
            <person name="Mascher T."/>
            <person name="Medema M.H."/>
            <person name="Devos D.P."/>
            <person name="Kaster A.-K."/>
            <person name="Ovreas L."/>
            <person name="Rohde M."/>
            <person name="Galperin M.Y."/>
            <person name="Jogler C."/>
        </authorList>
    </citation>
    <scope>NUCLEOTIDE SEQUENCE [LARGE SCALE GENOMIC DNA]</scope>
    <source>
        <strain evidence="3 4">Pan189</strain>
    </source>
</reference>
<sequence>MLHAPAGGGALKVTACSQSAGRYGVRPGLPLAEAQALLTGVQPAAIFTAADPTADREVLEQFALACRRFSPVTGVPPVEENVAEPDSLLIDITGCTHLFGGERPLGQAVIQFFAEYDYQARVAIAATVGVAWAAARFTRSSGHVIAVSAADTLRHLDPLPLAALRVRSTSVDKLKEFDIRTVRDLRTLPRETLPSRFGPELLKRLDQATGDIAEQVHPTPPPEPVRANWEFDVPIEGGHIVEQILKKLTERLLKRLRPGIGMREVRWEVLPPEGTPLSFNVGTARPTVDPDRFMNLVRLKLERMRLPEEIERIAGEVTVREPLKRKQSDLFGDGEQDRDREFADLIECLSGRLGDLCVSRTVSTGHPIPERAFQEEPAVKSPRLRPFLPTTKYLSPTARPTCLLKEPEAIRVWSIVPDGPPYRFIRRGRTFDIRRRWGPERIESAWWTGHEIRRDYWRVETVQGERYWLFQDLKHARSEWFLHGLFE</sequence>
<gene>
    <name evidence="3" type="ORF">Pan189_07610</name>
</gene>
<feature type="domain" description="UmuC" evidence="2">
    <location>
        <begin position="13"/>
        <end position="135"/>
    </location>
</feature>
<proteinExistence type="predicted"/>
<evidence type="ECO:0000259" key="2">
    <source>
        <dbReference type="Pfam" id="PF00817"/>
    </source>
</evidence>
<keyword evidence="1" id="KW-0227">DNA damage</keyword>
<accession>A0A517QXM5</accession>
<dbReference type="Pfam" id="PF00817">
    <property type="entry name" value="IMS"/>
    <property type="match status" value="1"/>
</dbReference>
<dbReference type="Proteomes" id="UP000317318">
    <property type="component" value="Chromosome"/>
</dbReference>
<dbReference type="InterPro" id="IPR050356">
    <property type="entry name" value="SulA_CellDiv_inhibitor"/>
</dbReference>
<name>A0A517QXM5_9PLAN</name>
<evidence type="ECO:0000256" key="1">
    <source>
        <dbReference type="ARBA" id="ARBA00022763"/>
    </source>
</evidence>
<dbReference type="PANTHER" id="PTHR35369:SF2">
    <property type="entry name" value="BLR3025 PROTEIN"/>
    <property type="match status" value="1"/>
</dbReference>
<dbReference type="SUPFAM" id="SSF56672">
    <property type="entry name" value="DNA/RNA polymerases"/>
    <property type="match status" value="1"/>
</dbReference>
<dbReference type="EMBL" id="CP036268">
    <property type="protein sequence ID" value="QDT36405.1"/>
    <property type="molecule type" value="Genomic_DNA"/>
</dbReference>
<dbReference type="InterPro" id="IPR043502">
    <property type="entry name" value="DNA/RNA_pol_sf"/>
</dbReference>
<organism evidence="3 4">
    <name type="scientific">Stratiformator vulcanicus</name>
    <dbReference type="NCBI Taxonomy" id="2527980"/>
    <lineage>
        <taxon>Bacteria</taxon>
        <taxon>Pseudomonadati</taxon>
        <taxon>Planctomycetota</taxon>
        <taxon>Planctomycetia</taxon>
        <taxon>Planctomycetales</taxon>
        <taxon>Planctomycetaceae</taxon>
        <taxon>Stratiformator</taxon>
    </lineage>
</organism>
<dbReference type="PANTHER" id="PTHR35369">
    <property type="entry name" value="BLR3025 PROTEIN-RELATED"/>
    <property type="match status" value="1"/>
</dbReference>
<dbReference type="AlphaFoldDB" id="A0A517QXM5"/>
<evidence type="ECO:0000313" key="3">
    <source>
        <dbReference type="EMBL" id="QDT36405.1"/>
    </source>
</evidence>
<dbReference type="CDD" id="cd03468">
    <property type="entry name" value="PolY_like"/>
    <property type="match status" value="1"/>
</dbReference>
<dbReference type="InterPro" id="IPR001126">
    <property type="entry name" value="UmuC"/>
</dbReference>